<dbReference type="Proteomes" id="UP000663855">
    <property type="component" value="Unassembled WGS sequence"/>
</dbReference>
<dbReference type="Proteomes" id="UP000663834">
    <property type="component" value="Unassembled WGS sequence"/>
</dbReference>
<name>A0A816REK9_9BILA</name>
<dbReference type="Proteomes" id="UP000676336">
    <property type="component" value="Unassembled WGS sequence"/>
</dbReference>
<evidence type="ECO:0000313" key="16">
    <source>
        <dbReference type="Proteomes" id="UP000663866"/>
    </source>
</evidence>
<comment type="similarity">
    <text evidence="4">Belongs to the choline/ethanolamine kinase family.</text>
</comment>
<evidence type="ECO:0000313" key="8">
    <source>
        <dbReference type="EMBL" id="CAF2074076.1"/>
    </source>
</evidence>
<accession>A0A816REK9</accession>
<gene>
    <name evidence="11" type="ORF">BYL167_LOCUS788</name>
    <name evidence="7" type="ORF">CJN711_LOCUS33869</name>
    <name evidence="15" type="ORF">GIL414_LOCUS15700</name>
    <name evidence="6" type="ORF">KQP761_LOCUS11796</name>
    <name evidence="9" type="ORF">MBJ925_LOCUS25234</name>
    <name evidence="13" type="ORF">OVN521_LOCUS8183</name>
    <name evidence="12" type="ORF">SMN809_LOCUS4134</name>
    <name evidence="14" type="ORF">UXM345_LOCUS12142</name>
    <name evidence="10" type="ORF">WKI299_LOCUS25039</name>
    <name evidence="8" type="ORF">XDN619_LOCUS13194</name>
</gene>
<dbReference type="Proteomes" id="UP000681720">
    <property type="component" value="Unassembled WGS sequence"/>
</dbReference>
<dbReference type="InterPro" id="IPR011009">
    <property type="entry name" value="Kinase-like_dom_sf"/>
</dbReference>
<dbReference type="OrthoDB" id="10267235at2759"/>
<dbReference type="PANTHER" id="PTHR22603">
    <property type="entry name" value="CHOLINE/ETHANOALAMINE KINASE"/>
    <property type="match status" value="1"/>
</dbReference>
<dbReference type="Proteomes" id="UP000663824">
    <property type="component" value="Unassembled WGS sequence"/>
</dbReference>
<reference evidence="8" key="1">
    <citation type="submission" date="2021-02" db="EMBL/GenBank/DDBJ databases">
        <authorList>
            <person name="Nowell W R."/>
        </authorList>
    </citation>
    <scope>NUCLEOTIDE SEQUENCE</scope>
</reference>
<evidence type="ECO:0000256" key="1">
    <source>
        <dbReference type="ARBA" id="ARBA00023209"/>
    </source>
</evidence>
<dbReference type="EMBL" id="CAJNRG010005245">
    <property type="protein sequence ID" value="CAF2074076.1"/>
    <property type="molecule type" value="Genomic_DNA"/>
</dbReference>
<protein>
    <recommendedName>
        <fullName evidence="5">ethanolamine kinase</fullName>
        <ecNumber evidence="5">2.7.1.82</ecNumber>
    </recommendedName>
</protein>
<dbReference type="GO" id="GO:0005737">
    <property type="term" value="C:cytoplasm"/>
    <property type="evidence" value="ECO:0007669"/>
    <property type="project" value="TreeGrafter"/>
</dbReference>
<keyword evidence="1" id="KW-0444">Lipid biosynthesis</keyword>
<evidence type="ECO:0000313" key="6">
    <source>
        <dbReference type="EMBL" id="CAF1446829.1"/>
    </source>
</evidence>
<evidence type="ECO:0000313" key="15">
    <source>
        <dbReference type="EMBL" id="CAF4074444.1"/>
    </source>
</evidence>
<evidence type="ECO:0000313" key="10">
    <source>
        <dbReference type="EMBL" id="CAF2124408.1"/>
    </source>
</evidence>
<dbReference type="EMBL" id="CAJOBI010000926">
    <property type="protein sequence ID" value="CAF3853189.1"/>
    <property type="molecule type" value="Genomic_DNA"/>
</dbReference>
<comment type="pathway">
    <text evidence="3">Phospholipid metabolism; phosphatidylethanolamine biosynthesis; phosphatidylethanolamine from ethanolamine: step 1/3.</text>
</comment>
<dbReference type="Pfam" id="PF01633">
    <property type="entry name" value="Choline_kinase"/>
    <property type="match status" value="1"/>
</dbReference>
<evidence type="ECO:0000313" key="17">
    <source>
        <dbReference type="Proteomes" id="UP000663887"/>
    </source>
</evidence>
<dbReference type="EMBL" id="CAJNOV010016385">
    <property type="protein sequence ID" value="CAF1589494.1"/>
    <property type="molecule type" value="Genomic_DNA"/>
</dbReference>
<evidence type="ECO:0000313" key="13">
    <source>
        <dbReference type="EMBL" id="CAF3875708.1"/>
    </source>
</evidence>
<dbReference type="EMBL" id="CAJOBF010001248">
    <property type="protein sequence ID" value="CAF3930111.1"/>
    <property type="molecule type" value="Genomic_DNA"/>
</dbReference>
<evidence type="ECO:0000313" key="7">
    <source>
        <dbReference type="EMBL" id="CAF1589494.1"/>
    </source>
</evidence>
<dbReference type="EMBL" id="CAJOBJ010006976">
    <property type="protein sequence ID" value="CAF4074444.1"/>
    <property type="molecule type" value="Genomic_DNA"/>
</dbReference>
<evidence type="ECO:0000313" key="14">
    <source>
        <dbReference type="EMBL" id="CAF3930111.1"/>
    </source>
</evidence>
<proteinExistence type="inferred from homology"/>
<dbReference type="GO" id="GO:0004305">
    <property type="term" value="F:ethanolamine kinase activity"/>
    <property type="evidence" value="ECO:0007669"/>
    <property type="project" value="UniProtKB-EC"/>
</dbReference>
<dbReference type="CDD" id="cd05157">
    <property type="entry name" value="ETNK_euk"/>
    <property type="match status" value="1"/>
</dbReference>
<keyword evidence="1" id="KW-0443">Lipid metabolism</keyword>
<dbReference type="EMBL" id="CAJNRE010013223">
    <property type="protein sequence ID" value="CAF2117372.1"/>
    <property type="molecule type" value="Genomic_DNA"/>
</dbReference>
<organism evidence="8 17">
    <name type="scientific">Rotaria magnacalcarata</name>
    <dbReference type="NCBI Taxonomy" id="392030"/>
    <lineage>
        <taxon>Eukaryota</taxon>
        <taxon>Metazoa</taxon>
        <taxon>Spiralia</taxon>
        <taxon>Gnathifera</taxon>
        <taxon>Rotifera</taxon>
        <taxon>Eurotatoria</taxon>
        <taxon>Bdelloidea</taxon>
        <taxon>Philodinida</taxon>
        <taxon>Philodinidae</taxon>
        <taxon>Rotaria</taxon>
    </lineage>
</organism>
<evidence type="ECO:0000256" key="5">
    <source>
        <dbReference type="ARBA" id="ARBA00038874"/>
    </source>
</evidence>
<evidence type="ECO:0000256" key="2">
    <source>
        <dbReference type="ARBA" id="ARBA00023264"/>
    </source>
</evidence>
<dbReference type="Proteomes" id="UP000663842">
    <property type="component" value="Unassembled WGS sequence"/>
</dbReference>
<dbReference type="SUPFAM" id="SSF56112">
    <property type="entry name" value="Protein kinase-like (PK-like)"/>
    <property type="match status" value="1"/>
</dbReference>
<dbReference type="AlphaFoldDB" id="A0A816REK9"/>
<keyword evidence="2" id="KW-1208">Phospholipid metabolism</keyword>
<dbReference type="Gene3D" id="3.30.200.20">
    <property type="entry name" value="Phosphorylase Kinase, domain 1"/>
    <property type="match status" value="1"/>
</dbReference>
<dbReference type="GO" id="GO:0006646">
    <property type="term" value="P:phosphatidylethanolamine biosynthetic process"/>
    <property type="evidence" value="ECO:0007669"/>
    <property type="project" value="TreeGrafter"/>
</dbReference>
<sequence>MTTYPIIENFTLSISNISTEIYPLINSIRPDWNSSNTRLVTFTEGLTNVIVGLFDNRNPDDESKTLIIKIYGAQTESFIDRESEINAMKILSEQGVFSQRILIQFNNGIIYEYASGQTCSRENVRKENIVRLIALKLAQMHNVPVQRAEKPYIIISLRRFIQLLDGSSFDLSSIRSDIDAIEERILPSLIPNAELGKDLVLCHNDLLVKNIIYNEKTTTVSFIDFEYAHFNYSLFDIANHFIEYAGVDNADFTIYPGREEQKKWLEIYFQARGMSQQIIDDDLCHLVDQFSALAQLMWGLWGLVQARISQLNFDYINYAKMRLDCYENLRSKLFEKE</sequence>
<dbReference type="Proteomes" id="UP000681967">
    <property type="component" value="Unassembled WGS sequence"/>
</dbReference>
<dbReference type="Proteomes" id="UP000663887">
    <property type="component" value="Unassembled WGS sequence"/>
</dbReference>
<evidence type="ECO:0000313" key="12">
    <source>
        <dbReference type="EMBL" id="CAF3853189.1"/>
    </source>
</evidence>
<dbReference type="EC" id="2.7.1.82" evidence="5"/>
<dbReference type="EMBL" id="CAJNRF010010745">
    <property type="protein sequence ID" value="CAF2124408.1"/>
    <property type="molecule type" value="Genomic_DNA"/>
</dbReference>
<comment type="caution">
    <text evidence="8">The sequence shown here is derived from an EMBL/GenBank/DDBJ whole genome shotgun (WGS) entry which is preliminary data.</text>
</comment>
<dbReference type="Proteomes" id="UP000663866">
    <property type="component" value="Unassembled WGS sequence"/>
</dbReference>
<dbReference type="PANTHER" id="PTHR22603:SF66">
    <property type="entry name" value="ETHANOLAMINE KINASE"/>
    <property type="match status" value="1"/>
</dbReference>
<keyword evidence="16" id="KW-1185">Reference proteome</keyword>
<evidence type="ECO:0000313" key="11">
    <source>
        <dbReference type="EMBL" id="CAF3759626.1"/>
    </source>
</evidence>
<dbReference type="EMBL" id="CAJOBG010000939">
    <property type="protein sequence ID" value="CAF3875708.1"/>
    <property type="molecule type" value="Genomic_DNA"/>
</dbReference>
<dbReference type="Gene3D" id="3.90.1200.10">
    <property type="match status" value="1"/>
</dbReference>
<keyword evidence="1" id="KW-0594">Phospholipid biosynthesis</keyword>
<dbReference type="Proteomes" id="UP000663856">
    <property type="component" value="Unassembled WGS sequence"/>
</dbReference>
<dbReference type="EMBL" id="CAJOBH010000097">
    <property type="protein sequence ID" value="CAF3759626.1"/>
    <property type="molecule type" value="Genomic_DNA"/>
</dbReference>
<dbReference type="EMBL" id="CAJNOW010005321">
    <property type="protein sequence ID" value="CAF1446829.1"/>
    <property type="molecule type" value="Genomic_DNA"/>
</dbReference>
<evidence type="ECO:0000313" key="9">
    <source>
        <dbReference type="EMBL" id="CAF2117372.1"/>
    </source>
</evidence>
<evidence type="ECO:0000256" key="3">
    <source>
        <dbReference type="ARBA" id="ARBA00037883"/>
    </source>
</evidence>
<evidence type="ECO:0000256" key="4">
    <source>
        <dbReference type="ARBA" id="ARBA00038211"/>
    </source>
</evidence>